<comment type="caution">
    <text evidence="1">The sequence shown here is derived from an EMBL/GenBank/DDBJ whole genome shotgun (WGS) entry which is preliminary data.</text>
</comment>
<dbReference type="EMBL" id="VEVO01000019">
    <property type="protein sequence ID" value="KAF0026379.1"/>
    <property type="molecule type" value="Genomic_DNA"/>
</dbReference>
<reference evidence="1 2" key="1">
    <citation type="submission" date="2019-06" db="EMBL/GenBank/DDBJ databases">
        <title>Draft genomes of female and male turbot (Scophthalmus maximus).</title>
        <authorList>
            <person name="Xu H."/>
            <person name="Xu X.-W."/>
            <person name="Shao C."/>
            <person name="Chen S."/>
        </authorList>
    </citation>
    <scope>NUCLEOTIDE SEQUENCE [LARGE SCALE GENOMIC DNA]</scope>
    <source>
        <strain evidence="1">Ysfricsl-2016a</strain>
        <tissue evidence="1">Blood</tissue>
    </source>
</reference>
<dbReference type="Proteomes" id="UP000438429">
    <property type="component" value="Unassembled WGS sequence"/>
</dbReference>
<accession>A0A6A4S1G6</accession>
<evidence type="ECO:0000313" key="1">
    <source>
        <dbReference type="EMBL" id="KAF0026379.1"/>
    </source>
</evidence>
<sequence length="87" mass="9564">MLPRCQVEIEPNRGRVLLRSSFGAGSRSQCDSLSVADSFQQEKARTARHGSSGSSSSSISILRWLRRLCDCAEAELVRGCCCIRSDK</sequence>
<evidence type="ECO:0000313" key="2">
    <source>
        <dbReference type="Proteomes" id="UP000438429"/>
    </source>
</evidence>
<proteinExistence type="predicted"/>
<gene>
    <name evidence="1" type="ORF">F2P81_021116</name>
</gene>
<organism evidence="1 2">
    <name type="scientific">Scophthalmus maximus</name>
    <name type="common">Turbot</name>
    <name type="synonym">Psetta maxima</name>
    <dbReference type="NCBI Taxonomy" id="52904"/>
    <lineage>
        <taxon>Eukaryota</taxon>
        <taxon>Metazoa</taxon>
        <taxon>Chordata</taxon>
        <taxon>Craniata</taxon>
        <taxon>Vertebrata</taxon>
        <taxon>Euteleostomi</taxon>
        <taxon>Actinopterygii</taxon>
        <taxon>Neopterygii</taxon>
        <taxon>Teleostei</taxon>
        <taxon>Neoteleostei</taxon>
        <taxon>Acanthomorphata</taxon>
        <taxon>Carangaria</taxon>
        <taxon>Pleuronectiformes</taxon>
        <taxon>Pleuronectoidei</taxon>
        <taxon>Scophthalmidae</taxon>
        <taxon>Scophthalmus</taxon>
    </lineage>
</organism>
<name>A0A6A4S1G6_SCOMX</name>
<dbReference type="AlphaFoldDB" id="A0A6A4S1G6"/>
<protein>
    <submittedName>
        <fullName evidence="1">Uncharacterized protein</fullName>
    </submittedName>
</protein>